<evidence type="ECO:0000256" key="4">
    <source>
        <dbReference type="ARBA" id="ARBA00022825"/>
    </source>
</evidence>
<keyword evidence="2 5" id="KW-0645">Protease</keyword>
<dbReference type="EC" id="3.4.21.-" evidence="8"/>
<dbReference type="InterPro" id="IPR004447">
    <property type="entry name" value="Peptidase_S41A"/>
</dbReference>
<dbReference type="PANTHER" id="PTHR32060">
    <property type="entry name" value="TAIL-SPECIFIC PROTEASE"/>
    <property type="match status" value="1"/>
</dbReference>
<dbReference type="GO" id="GO:0007165">
    <property type="term" value="P:signal transduction"/>
    <property type="evidence" value="ECO:0007669"/>
    <property type="project" value="TreeGrafter"/>
</dbReference>
<dbReference type="InterPro" id="IPR005151">
    <property type="entry name" value="Tail-specific_protease"/>
</dbReference>
<keyword evidence="4 5" id="KW-0720">Serine protease</keyword>
<keyword evidence="3 5" id="KW-0378">Hydrolase</keyword>
<evidence type="ECO:0000259" key="7">
    <source>
        <dbReference type="PROSITE" id="PS50106"/>
    </source>
</evidence>
<sequence precursor="true">MWGLAVKSINQRLSIAILVTLAAVSGLVGCGYAASRSAEANQGQQIDQQLDIENGQKLPDLVAEQICEGDFAAARRVLAGREPGTNGDVEALINILSQYDTIEEHRAKSRKEAYQEQLDEIAKFREEGIPSEPNQISEAFVAVIKARDYAAEDKKDDIYEMPFVKKLVKRAKEAADELEAKGNWVDAYAHGYYWLTNLYKDNKDYEKHAEKLTEKAMIEVSLKDNSCETSEERHEGITAQMLEKSIRALEFNYVSVIDYGEMVEKALRRSRLLGEVVSKSAEEIAYEVTDEQAKAWISGIEAIEESISDPQSAVSRDKFLEIFEQVIAINEETLKLPPEVVIAQFSEASLEALDPFTTLVWPWRVLDFQKSMTQDFTGIGVQITKDRGEVKVGSLLPDTPAFNSGLDANDLILKINGESTEDMTLQCVVDKITGPAGTEVTLTVQHEGEEDGITEEITITRGRIVVPTIRGWQRTNEAKWRHMVDPANKIGYVRLTAFTENTATDLSDILDNLEEQGMKGLIIDLRFNSGGYLSTAADVVDLFVDRGLIVKSQPRWGPPSYEMAEEGDTHPDYPIVVLINGQSASASEIVAGALQDKEFRRATLVGERTYGKGSVQTITPFSGEGSQLKYTMAYYHLPSNQRVKNRYIIEKQGRKDWGIEPDVEVELRGDELKELLDVQLANDVLARSDHNERSELKRYSLEETLKADPQLAIGMIVVKSKVVDQGGDIKPSELLTYQDDEKVESEPTKTD</sequence>
<dbReference type="Proteomes" id="UP000189674">
    <property type="component" value="Chromosome"/>
</dbReference>
<dbReference type="InterPro" id="IPR029045">
    <property type="entry name" value="ClpP/crotonase-like_dom_sf"/>
</dbReference>
<dbReference type="Gene3D" id="3.30.750.44">
    <property type="match status" value="1"/>
</dbReference>
<evidence type="ECO:0000256" key="6">
    <source>
        <dbReference type="SAM" id="Coils"/>
    </source>
</evidence>
<dbReference type="AlphaFoldDB" id="A0A1U9NRM7"/>
<dbReference type="SMART" id="SM00228">
    <property type="entry name" value="PDZ"/>
    <property type="match status" value="1"/>
</dbReference>
<dbReference type="PROSITE" id="PS51257">
    <property type="entry name" value="PROKAR_LIPOPROTEIN"/>
    <property type="match status" value="1"/>
</dbReference>
<dbReference type="CDD" id="cd07560">
    <property type="entry name" value="Peptidase_S41_CPP"/>
    <property type="match status" value="1"/>
</dbReference>
<dbReference type="PROSITE" id="PS50106">
    <property type="entry name" value="PDZ"/>
    <property type="match status" value="1"/>
</dbReference>
<accession>A0A1U9NRM7</accession>
<evidence type="ECO:0000256" key="1">
    <source>
        <dbReference type="ARBA" id="ARBA00009179"/>
    </source>
</evidence>
<dbReference type="Pfam" id="PF03572">
    <property type="entry name" value="Peptidase_S41"/>
    <property type="match status" value="1"/>
</dbReference>
<dbReference type="OrthoDB" id="9812068at2"/>
<evidence type="ECO:0000313" key="8">
    <source>
        <dbReference type="EMBL" id="AQT70270.1"/>
    </source>
</evidence>
<dbReference type="STRING" id="1936003.STSP2_03476"/>
<dbReference type="GO" id="GO:0006508">
    <property type="term" value="P:proteolysis"/>
    <property type="evidence" value="ECO:0007669"/>
    <property type="project" value="UniProtKB-KW"/>
</dbReference>
<dbReference type="SUPFAM" id="SSF50156">
    <property type="entry name" value="PDZ domain-like"/>
    <property type="match status" value="1"/>
</dbReference>
<dbReference type="SMART" id="SM00245">
    <property type="entry name" value="TSPc"/>
    <property type="match status" value="1"/>
</dbReference>
<dbReference type="PANTHER" id="PTHR32060:SF30">
    <property type="entry name" value="CARBOXY-TERMINAL PROCESSING PROTEASE CTPA"/>
    <property type="match status" value="1"/>
</dbReference>
<evidence type="ECO:0000256" key="5">
    <source>
        <dbReference type="RuleBase" id="RU004404"/>
    </source>
</evidence>
<gene>
    <name evidence="8" type="ORF">STSP2_03476</name>
</gene>
<dbReference type="GO" id="GO:0030288">
    <property type="term" value="C:outer membrane-bounded periplasmic space"/>
    <property type="evidence" value="ECO:0007669"/>
    <property type="project" value="TreeGrafter"/>
</dbReference>
<dbReference type="Gene3D" id="3.90.226.10">
    <property type="entry name" value="2-enoyl-CoA Hydratase, Chain A, domain 1"/>
    <property type="match status" value="1"/>
</dbReference>
<dbReference type="SUPFAM" id="SSF52096">
    <property type="entry name" value="ClpP/crotonase"/>
    <property type="match status" value="1"/>
</dbReference>
<proteinExistence type="inferred from homology"/>
<organism evidence="8 9">
    <name type="scientific">Anaerohalosphaera lusitana</name>
    <dbReference type="NCBI Taxonomy" id="1936003"/>
    <lineage>
        <taxon>Bacteria</taxon>
        <taxon>Pseudomonadati</taxon>
        <taxon>Planctomycetota</taxon>
        <taxon>Phycisphaerae</taxon>
        <taxon>Sedimentisphaerales</taxon>
        <taxon>Anaerohalosphaeraceae</taxon>
        <taxon>Anaerohalosphaera</taxon>
    </lineage>
</organism>
<dbReference type="Gene3D" id="2.30.42.10">
    <property type="match status" value="1"/>
</dbReference>
<feature type="coiled-coil region" evidence="6">
    <location>
        <begin position="161"/>
        <end position="215"/>
    </location>
</feature>
<evidence type="ECO:0000256" key="2">
    <source>
        <dbReference type="ARBA" id="ARBA00022670"/>
    </source>
</evidence>
<protein>
    <submittedName>
        <fullName evidence="8">Putative CtpA-like serine protease</fullName>
        <ecNumber evidence="8">3.4.21.-</ecNumber>
    </submittedName>
</protein>
<dbReference type="EMBL" id="CP019791">
    <property type="protein sequence ID" value="AQT70270.1"/>
    <property type="molecule type" value="Genomic_DNA"/>
</dbReference>
<dbReference type="GO" id="GO:0004175">
    <property type="term" value="F:endopeptidase activity"/>
    <property type="evidence" value="ECO:0007669"/>
    <property type="project" value="TreeGrafter"/>
</dbReference>
<name>A0A1U9NRM7_9BACT</name>
<dbReference type="Pfam" id="PF00595">
    <property type="entry name" value="PDZ"/>
    <property type="match status" value="1"/>
</dbReference>
<dbReference type="NCBIfam" id="TIGR00225">
    <property type="entry name" value="prc"/>
    <property type="match status" value="1"/>
</dbReference>
<dbReference type="GO" id="GO:0008236">
    <property type="term" value="F:serine-type peptidase activity"/>
    <property type="evidence" value="ECO:0007669"/>
    <property type="project" value="UniProtKB-KW"/>
</dbReference>
<evidence type="ECO:0000313" key="9">
    <source>
        <dbReference type="Proteomes" id="UP000189674"/>
    </source>
</evidence>
<evidence type="ECO:0000256" key="3">
    <source>
        <dbReference type="ARBA" id="ARBA00022801"/>
    </source>
</evidence>
<dbReference type="CDD" id="cd06782">
    <property type="entry name" value="cpPDZ_CPP-like"/>
    <property type="match status" value="1"/>
</dbReference>
<dbReference type="KEGG" id="alus:STSP2_03476"/>
<dbReference type="InterPro" id="IPR036034">
    <property type="entry name" value="PDZ_sf"/>
</dbReference>
<keyword evidence="9" id="KW-1185">Reference proteome</keyword>
<comment type="similarity">
    <text evidence="1 5">Belongs to the peptidase S41A family.</text>
</comment>
<feature type="domain" description="PDZ" evidence="7">
    <location>
        <begin position="365"/>
        <end position="432"/>
    </location>
</feature>
<keyword evidence="6" id="KW-0175">Coiled coil</keyword>
<dbReference type="InterPro" id="IPR001478">
    <property type="entry name" value="PDZ"/>
</dbReference>
<reference evidence="9" key="1">
    <citation type="submission" date="2017-02" db="EMBL/GenBank/DDBJ databases">
        <title>Comparative genomics and description of representatives of a novel lineage of planctomycetes thriving in anoxic sediments.</title>
        <authorList>
            <person name="Spring S."/>
            <person name="Bunk B."/>
            <person name="Sproer C."/>
        </authorList>
    </citation>
    <scope>NUCLEOTIDE SEQUENCE [LARGE SCALE GENOMIC DNA]</scope>
    <source>
        <strain evidence="9">ST-NAGAB-D1</strain>
    </source>
</reference>